<evidence type="ECO:0000259" key="1">
    <source>
        <dbReference type="Pfam" id="PF00485"/>
    </source>
</evidence>
<dbReference type="Gene3D" id="3.40.50.300">
    <property type="entry name" value="P-loop containing nucleotide triphosphate hydrolases"/>
    <property type="match status" value="1"/>
</dbReference>
<dbReference type="STRING" id="1802689.A3F25_03040"/>
<reference evidence="2 3" key="1">
    <citation type="journal article" date="2016" name="Nat. Commun.">
        <title>Thousands of microbial genomes shed light on interconnected biogeochemical processes in an aquifer system.</title>
        <authorList>
            <person name="Anantharaman K."/>
            <person name="Brown C.T."/>
            <person name="Hug L.A."/>
            <person name="Sharon I."/>
            <person name="Castelle C.J."/>
            <person name="Probst A.J."/>
            <person name="Thomas B.C."/>
            <person name="Singh A."/>
            <person name="Wilkins M.J."/>
            <person name="Karaoz U."/>
            <person name="Brodie E.L."/>
            <person name="Williams K.H."/>
            <person name="Hubbard S.S."/>
            <person name="Banfield J.F."/>
        </authorList>
    </citation>
    <scope>NUCLEOTIDE SEQUENCE [LARGE SCALE GENOMIC DNA]</scope>
</reference>
<proteinExistence type="predicted"/>
<dbReference type="EMBL" id="MGKD01000031">
    <property type="protein sequence ID" value="OGN18755.1"/>
    <property type="molecule type" value="Genomic_DNA"/>
</dbReference>
<name>A0A1F8G056_9BACT</name>
<organism evidence="2 3">
    <name type="scientific">Candidatus Yanofskybacteria bacterium RIFCSPHIGHO2_12_FULL_45_19b</name>
    <dbReference type="NCBI Taxonomy" id="1802689"/>
    <lineage>
        <taxon>Bacteria</taxon>
        <taxon>Candidatus Yanofskyibacteriota</taxon>
    </lineage>
</organism>
<accession>A0A1F8G056</accession>
<evidence type="ECO:0000313" key="2">
    <source>
        <dbReference type="EMBL" id="OGN18755.1"/>
    </source>
</evidence>
<dbReference type="InterPro" id="IPR027417">
    <property type="entry name" value="P-loop_NTPase"/>
</dbReference>
<dbReference type="GO" id="GO:0005524">
    <property type="term" value="F:ATP binding"/>
    <property type="evidence" value="ECO:0007669"/>
    <property type="project" value="InterPro"/>
</dbReference>
<dbReference type="PANTHER" id="PTHR10285">
    <property type="entry name" value="URIDINE KINASE"/>
    <property type="match status" value="1"/>
</dbReference>
<protein>
    <recommendedName>
        <fullName evidence="1">Phosphoribulokinase/uridine kinase domain-containing protein</fullName>
    </recommendedName>
</protein>
<dbReference type="Pfam" id="PF00485">
    <property type="entry name" value="PRK"/>
    <property type="match status" value="1"/>
</dbReference>
<evidence type="ECO:0000313" key="3">
    <source>
        <dbReference type="Proteomes" id="UP000177478"/>
    </source>
</evidence>
<sequence>MTIQEAVQQINFKLEEWGSSTNKLVVGIDGYTGVGKTTVLNQLAILNENILAVNQDDFLLSREATKNLLAKAKDRSQVFELENRDSKKIEDLVSAFRNGAEIYEMKVFNPVSGEIDILKSFNLSKKILVIEGVFMFHPKSLDHLWGRRIYLDGNIEEIDARRVKREKERWGKDYFPETRPDSYFRQVIIALRRYKDMYNPEELADLVLTI</sequence>
<gene>
    <name evidence="2" type="ORF">A3F25_03040</name>
</gene>
<comment type="caution">
    <text evidence="2">The sequence shown here is derived from an EMBL/GenBank/DDBJ whole genome shotgun (WGS) entry which is preliminary data.</text>
</comment>
<dbReference type="InterPro" id="IPR006083">
    <property type="entry name" value="PRK/URK"/>
</dbReference>
<dbReference type="Proteomes" id="UP000177478">
    <property type="component" value="Unassembled WGS sequence"/>
</dbReference>
<feature type="domain" description="Phosphoribulokinase/uridine kinase" evidence="1">
    <location>
        <begin position="25"/>
        <end position="174"/>
    </location>
</feature>
<dbReference type="SUPFAM" id="SSF52540">
    <property type="entry name" value="P-loop containing nucleoside triphosphate hydrolases"/>
    <property type="match status" value="1"/>
</dbReference>
<dbReference type="AlphaFoldDB" id="A0A1F8G056"/>
<dbReference type="GO" id="GO:0016301">
    <property type="term" value="F:kinase activity"/>
    <property type="evidence" value="ECO:0007669"/>
    <property type="project" value="InterPro"/>
</dbReference>